<dbReference type="InterPro" id="IPR022002">
    <property type="entry name" value="ChsH2_Znr"/>
</dbReference>
<feature type="region of interest" description="Disordered" evidence="1">
    <location>
        <begin position="1"/>
        <end position="20"/>
    </location>
</feature>
<accession>A0A6M6JCV8</accession>
<protein>
    <recommendedName>
        <fullName evidence="6">DNA-binding protein</fullName>
    </recommendedName>
</protein>
<dbReference type="InterPro" id="IPR012340">
    <property type="entry name" value="NA-bd_OB-fold"/>
</dbReference>
<evidence type="ECO:0000259" key="3">
    <source>
        <dbReference type="Pfam" id="PF12172"/>
    </source>
</evidence>
<dbReference type="PANTHER" id="PTHR34075">
    <property type="entry name" value="BLR3430 PROTEIN"/>
    <property type="match status" value="1"/>
</dbReference>
<dbReference type="RefSeq" id="WP_172154152.1">
    <property type="nucleotide sequence ID" value="NZ_CP053564.1"/>
</dbReference>
<dbReference type="PANTHER" id="PTHR34075:SF5">
    <property type="entry name" value="BLR3430 PROTEIN"/>
    <property type="match status" value="1"/>
</dbReference>
<dbReference type="SUPFAM" id="SSF50249">
    <property type="entry name" value="Nucleic acid-binding proteins"/>
    <property type="match status" value="1"/>
</dbReference>
<evidence type="ECO:0008006" key="6">
    <source>
        <dbReference type="Google" id="ProtNLM"/>
    </source>
</evidence>
<reference evidence="4 5" key="1">
    <citation type="submission" date="2020-05" db="EMBL/GenBank/DDBJ databases">
        <authorList>
            <person name="Mo P."/>
        </authorList>
    </citation>
    <scope>NUCLEOTIDE SEQUENCE [LARGE SCALE GENOMIC DNA]</scope>
    <source>
        <strain evidence="4 5">Gen01</strain>
    </source>
</reference>
<dbReference type="KEGG" id="pbro:HOP40_02090"/>
<gene>
    <name evidence="4" type="ORF">HOP40_02090</name>
</gene>
<dbReference type="Pfam" id="PF01796">
    <property type="entry name" value="OB_ChsH2_C"/>
    <property type="match status" value="1"/>
</dbReference>
<dbReference type="Pfam" id="PF12172">
    <property type="entry name" value="zf-ChsH2"/>
    <property type="match status" value="1"/>
</dbReference>
<organism evidence="4 5">
    <name type="scientific">Pseudonocardia broussonetiae</name>
    <dbReference type="NCBI Taxonomy" id="2736640"/>
    <lineage>
        <taxon>Bacteria</taxon>
        <taxon>Bacillati</taxon>
        <taxon>Actinomycetota</taxon>
        <taxon>Actinomycetes</taxon>
        <taxon>Pseudonocardiales</taxon>
        <taxon>Pseudonocardiaceae</taxon>
        <taxon>Pseudonocardia</taxon>
    </lineage>
</organism>
<dbReference type="InterPro" id="IPR052513">
    <property type="entry name" value="Thioester_dehydratase-like"/>
</dbReference>
<evidence type="ECO:0000256" key="1">
    <source>
        <dbReference type="SAM" id="MobiDB-lite"/>
    </source>
</evidence>
<feature type="domain" description="ChsH2 C-terminal OB-fold" evidence="2">
    <location>
        <begin position="63"/>
        <end position="124"/>
    </location>
</feature>
<dbReference type="Gene3D" id="6.10.30.10">
    <property type="match status" value="1"/>
</dbReference>
<dbReference type="InterPro" id="IPR002878">
    <property type="entry name" value="ChsH2_C"/>
</dbReference>
<evidence type="ECO:0000259" key="2">
    <source>
        <dbReference type="Pfam" id="PF01796"/>
    </source>
</evidence>
<sequence>MLDTPTTAPGPPGAGTDDDSAPFWAALREERVELQRCTDCARLRFPPMGRCPWCASAGQVREDVDARGSVYSWIVVHRAFRPEFAADVPYVVATVDLDAGPRVAVRLDRPDGVDFGARVAPVFHDHGAWTELRMVLGA</sequence>
<feature type="domain" description="ChsH2 rubredoxin-like zinc ribbon" evidence="3">
    <location>
        <begin position="24"/>
        <end position="56"/>
    </location>
</feature>
<evidence type="ECO:0000313" key="4">
    <source>
        <dbReference type="EMBL" id="QJY44777.1"/>
    </source>
</evidence>
<proteinExistence type="predicted"/>
<name>A0A6M6JCV8_9PSEU</name>
<dbReference type="AlphaFoldDB" id="A0A6M6JCV8"/>
<keyword evidence="5" id="KW-1185">Reference proteome</keyword>
<dbReference type="Proteomes" id="UP000505377">
    <property type="component" value="Chromosome"/>
</dbReference>
<evidence type="ECO:0000313" key="5">
    <source>
        <dbReference type="Proteomes" id="UP000505377"/>
    </source>
</evidence>
<dbReference type="EMBL" id="CP053564">
    <property type="protein sequence ID" value="QJY44777.1"/>
    <property type="molecule type" value="Genomic_DNA"/>
</dbReference>